<name>A0A812EZF0_9ARCH</name>
<dbReference type="Pfam" id="PF05711">
    <property type="entry name" value="TylF"/>
    <property type="match status" value="1"/>
</dbReference>
<dbReference type="PANTHER" id="PTHR40036">
    <property type="entry name" value="MACROCIN O-METHYLTRANSFERASE"/>
    <property type="match status" value="1"/>
</dbReference>
<evidence type="ECO:0000313" key="3">
    <source>
        <dbReference type="Proteomes" id="UP000655759"/>
    </source>
</evidence>
<dbReference type="InterPro" id="IPR008884">
    <property type="entry name" value="TylF_MeTrfase"/>
</dbReference>
<evidence type="ECO:0000256" key="1">
    <source>
        <dbReference type="SAM" id="MobiDB-lite"/>
    </source>
</evidence>
<sequence length="215" mass="24459">MMKNFINSIYEILLTLCIWLDFFKMIKNVPGDIVECGIGRGRSLLIISAINEILDENEGGKRHIFGYDSFEGFPEPSEEDSSPRNPQKGEWSSSPSGKYQYTVDFIKKILIEGGSYSDDRITLVKGFFDDSLLHHPSRPIALLHIDADLYKSYATVLRLLYEKVSSGGIIIFDDFTSNSKVESFPGARQAVKEFLKDNFTNLQISLRGNYYYIKP</sequence>
<dbReference type="SUPFAM" id="SSF53335">
    <property type="entry name" value="S-adenosyl-L-methionine-dependent methyltransferases"/>
    <property type="match status" value="1"/>
</dbReference>
<dbReference type="AlphaFoldDB" id="A0A812EZF0"/>
<evidence type="ECO:0000313" key="2">
    <source>
        <dbReference type="EMBL" id="CAE6486963.1"/>
    </source>
</evidence>
<dbReference type="PANTHER" id="PTHR40036:SF1">
    <property type="entry name" value="MACROCIN O-METHYLTRANSFERASE"/>
    <property type="match status" value="1"/>
</dbReference>
<reference evidence="2" key="1">
    <citation type="submission" date="2021-02" db="EMBL/GenBank/DDBJ databases">
        <authorList>
            <person name="Han P."/>
        </authorList>
    </citation>
    <scope>NUCLEOTIDE SEQUENCE</scope>
    <source>
        <strain evidence="2">Candidatus Nitrosotenuis uzonensis 5A</strain>
    </source>
</reference>
<gene>
    <name evidence="2" type="primary">novP</name>
    <name evidence="2" type="ORF">NUZ5A_20240</name>
</gene>
<keyword evidence="2" id="KW-0808">Transferase</keyword>
<protein>
    <submittedName>
        <fullName evidence="2">Demethyldecarbamoylnovobiocin O-methyltransferase</fullName>
        <ecNumber evidence="2">2.1.1.285</ecNumber>
    </submittedName>
</protein>
<dbReference type="Proteomes" id="UP000655759">
    <property type="component" value="Unassembled WGS sequence"/>
</dbReference>
<feature type="region of interest" description="Disordered" evidence="1">
    <location>
        <begin position="74"/>
        <end position="96"/>
    </location>
</feature>
<keyword evidence="2" id="KW-0489">Methyltransferase</keyword>
<organism evidence="2 3">
    <name type="scientific">Candidatus Nitrosotenuis uzonensis</name>
    <dbReference type="NCBI Taxonomy" id="1407055"/>
    <lineage>
        <taxon>Archaea</taxon>
        <taxon>Nitrososphaerota</taxon>
        <taxon>Candidatus Nitrosotenuis</taxon>
    </lineage>
</organism>
<comment type="caution">
    <text evidence="2">The sequence shown here is derived from an EMBL/GenBank/DDBJ whole genome shotgun (WGS) entry which is preliminary data.</text>
</comment>
<dbReference type="EMBL" id="CAJNAQ010000002">
    <property type="protein sequence ID" value="CAE6486963.1"/>
    <property type="molecule type" value="Genomic_DNA"/>
</dbReference>
<dbReference type="InterPro" id="IPR029063">
    <property type="entry name" value="SAM-dependent_MTases_sf"/>
</dbReference>
<dbReference type="Gene3D" id="3.40.50.150">
    <property type="entry name" value="Vaccinia Virus protein VP39"/>
    <property type="match status" value="1"/>
</dbReference>
<proteinExistence type="predicted"/>
<accession>A0A812EZF0</accession>
<dbReference type="EC" id="2.1.1.285" evidence="2"/>
<dbReference type="GO" id="GO:0008168">
    <property type="term" value="F:methyltransferase activity"/>
    <property type="evidence" value="ECO:0007669"/>
    <property type="project" value="UniProtKB-KW"/>
</dbReference>
<dbReference type="GO" id="GO:0032259">
    <property type="term" value="P:methylation"/>
    <property type="evidence" value="ECO:0007669"/>
    <property type="project" value="UniProtKB-KW"/>
</dbReference>